<dbReference type="AlphaFoldDB" id="A0A8E5MGN0"/>
<organism evidence="9 10">
    <name type="scientific">Ustilaginoidea virens</name>
    <name type="common">Rice false smut fungus</name>
    <name type="synonym">Villosiclava virens</name>
    <dbReference type="NCBI Taxonomy" id="1159556"/>
    <lineage>
        <taxon>Eukaryota</taxon>
        <taxon>Fungi</taxon>
        <taxon>Dikarya</taxon>
        <taxon>Ascomycota</taxon>
        <taxon>Pezizomycotina</taxon>
        <taxon>Sordariomycetes</taxon>
        <taxon>Hypocreomycetidae</taxon>
        <taxon>Hypocreales</taxon>
        <taxon>Clavicipitaceae</taxon>
        <taxon>Ustilaginoidea</taxon>
    </lineage>
</organism>
<comment type="subcellular location">
    <subcellularLocation>
        <location evidence="1">Nucleus</location>
    </subcellularLocation>
</comment>
<dbReference type="PROSITE" id="PS50048">
    <property type="entry name" value="ZN2_CY6_FUNGAL_2"/>
    <property type="match status" value="1"/>
</dbReference>
<dbReference type="InterPro" id="IPR036864">
    <property type="entry name" value="Zn2-C6_fun-type_DNA-bd_sf"/>
</dbReference>
<dbReference type="PROSITE" id="PS00463">
    <property type="entry name" value="ZN2_CY6_FUNGAL_1"/>
    <property type="match status" value="1"/>
</dbReference>
<dbReference type="InterPro" id="IPR007219">
    <property type="entry name" value="XnlR_reg_dom"/>
</dbReference>
<sequence length="650" mass="71776">MAYAATTRQQPGLACEECRRRKARCDRVRPQCGICAEAGHKCVVVEKRSQRGPKKGQLKDLRSRVAVLERRLVSQAQAASEADVPPLGRNDVTPERDILDEPVCFSSAGTDIGVDALRMLEFSCNEQLSGTPEIPLIHDTCGIYKDPWNGCNGGLASPYPLLFTTNSMQPSPLNTHSPQAIGDGELDMSDLVQAELDLLYFERVHHFAPMIHKRRYLAWAGDEKPSPAKACLRLAMRTVSASMSAQLGSLSDVLYATTRRLLETLDARGESGSLPWITILDSQQEQVELERIQAWLLLAYYEILRKTEHQALLTAERAFRLLQLSGLFNVDARGIDSSTASTCSPSSSPSRAFSSAPSPAAASPEDSWIEVEEKRRTLWTAFVLDRLSTMLNNQPLRLHEEIIRTRLPMPEAEFQDGHQPACMNFLHQVMGNGDACATLPPFAECVVLTNLFSRCVAHRRLTQSVPLCASDSESRDFWARHGWLATTAASATTRQLRARGAPASDCWGSFSPKCDLTIWFNLLLGYSASVSLSETAETNPWLTLEDHLTVVSYRQIAYEAACEVAVLVKTAPRMAFLKVHPFLPNVISMVANFAITAMPSLLASEEEQHDHVQNLVEALRHLGAMNNLARESLFKLEAEITSGNLTADGS</sequence>
<dbReference type="EMBL" id="CP072754">
    <property type="protein sequence ID" value="QUC19082.1"/>
    <property type="molecule type" value="Genomic_DNA"/>
</dbReference>
<evidence type="ECO:0000259" key="8">
    <source>
        <dbReference type="PROSITE" id="PS50048"/>
    </source>
</evidence>
<dbReference type="SMART" id="SM00066">
    <property type="entry name" value="GAL4"/>
    <property type="match status" value="1"/>
</dbReference>
<feature type="compositionally biased region" description="Low complexity" evidence="7">
    <location>
        <begin position="339"/>
        <end position="364"/>
    </location>
</feature>
<gene>
    <name evidence="9" type="ORF">UV8b_03323</name>
</gene>
<dbReference type="CDD" id="cd00067">
    <property type="entry name" value="GAL4"/>
    <property type="match status" value="1"/>
</dbReference>
<evidence type="ECO:0000256" key="7">
    <source>
        <dbReference type="SAM" id="MobiDB-lite"/>
    </source>
</evidence>
<keyword evidence="10" id="KW-1185">Reference proteome</keyword>
<dbReference type="Gene3D" id="4.10.240.10">
    <property type="entry name" value="Zn(2)-C6 fungal-type DNA-binding domain"/>
    <property type="match status" value="1"/>
</dbReference>
<dbReference type="GeneID" id="66064101"/>
<feature type="domain" description="Zn(2)-C6 fungal-type" evidence="8">
    <location>
        <begin position="14"/>
        <end position="44"/>
    </location>
</feature>
<reference evidence="9" key="1">
    <citation type="submission" date="2020-03" db="EMBL/GenBank/DDBJ databases">
        <title>A mixture of massive structural variations and highly conserved coding sequences in Ustilaginoidea virens genome.</title>
        <authorList>
            <person name="Zhang K."/>
            <person name="Zhao Z."/>
            <person name="Zhang Z."/>
            <person name="Li Y."/>
            <person name="Hsiang T."/>
            <person name="Sun W."/>
        </authorList>
    </citation>
    <scope>NUCLEOTIDE SEQUENCE</scope>
    <source>
        <strain evidence="9">UV-8b</strain>
    </source>
</reference>
<evidence type="ECO:0000313" key="9">
    <source>
        <dbReference type="EMBL" id="QUC19082.1"/>
    </source>
</evidence>
<dbReference type="RefSeq" id="XP_042996755.1">
    <property type="nucleotide sequence ID" value="XM_043140821.1"/>
</dbReference>
<keyword evidence="6" id="KW-0539">Nucleus</keyword>
<evidence type="ECO:0000313" key="10">
    <source>
        <dbReference type="Proteomes" id="UP000027002"/>
    </source>
</evidence>
<proteinExistence type="predicted"/>
<dbReference type="PANTHER" id="PTHR47338:SF3">
    <property type="entry name" value="C6 FINGER DOMAIN TRANSCRIPTION FACTOR DBAA-RELATED"/>
    <property type="match status" value="1"/>
</dbReference>
<name>A0A8E5MGN0_USTVR</name>
<dbReference type="Proteomes" id="UP000027002">
    <property type="component" value="Chromosome 2"/>
</dbReference>
<keyword evidence="4" id="KW-0238">DNA-binding</keyword>
<dbReference type="GO" id="GO:0005634">
    <property type="term" value="C:nucleus"/>
    <property type="evidence" value="ECO:0007669"/>
    <property type="project" value="UniProtKB-SubCell"/>
</dbReference>
<protein>
    <recommendedName>
        <fullName evidence="8">Zn(2)-C6 fungal-type domain-containing protein</fullName>
    </recommendedName>
</protein>
<dbReference type="SUPFAM" id="SSF57701">
    <property type="entry name" value="Zn2/Cys6 DNA-binding domain"/>
    <property type="match status" value="1"/>
</dbReference>
<evidence type="ECO:0000256" key="4">
    <source>
        <dbReference type="ARBA" id="ARBA00023125"/>
    </source>
</evidence>
<dbReference type="GO" id="GO:0008270">
    <property type="term" value="F:zinc ion binding"/>
    <property type="evidence" value="ECO:0007669"/>
    <property type="project" value="InterPro"/>
</dbReference>
<dbReference type="CDD" id="cd12148">
    <property type="entry name" value="fungal_TF_MHR"/>
    <property type="match status" value="1"/>
</dbReference>
<dbReference type="OrthoDB" id="3037908at2759"/>
<dbReference type="GO" id="GO:0006351">
    <property type="term" value="P:DNA-templated transcription"/>
    <property type="evidence" value="ECO:0007669"/>
    <property type="project" value="InterPro"/>
</dbReference>
<keyword evidence="2" id="KW-0479">Metal-binding</keyword>
<dbReference type="Pfam" id="PF04082">
    <property type="entry name" value="Fungal_trans"/>
    <property type="match status" value="1"/>
</dbReference>
<evidence type="ECO:0000256" key="3">
    <source>
        <dbReference type="ARBA" id="ARBA00023015"/>
    </source>
</evidence>
<dbReference type="Pfam" id="PF00172">
    <property type="entry name" value="Zn_clus"/>
    <property type="match status" value="1"/>
</dbReference>
<dbReference type="KEGG" id="uvi:66064101"/>
<evidence type="ECO:0000256" key="6">
    <source>
        <dbReference type="ARBA" id="ARBA00023242"/>
    </source>
</evidence>
<dbReference type="GO" id="GO:0000981">
    <property type="term" value="F:DNA-binding transcription factor activity, RNA polymerase II-specific"/>
    <property type="evidence" value="ECO:0007669"/>
    <property type="project" value="InterPro"/>
</dbReference>
<feature type="region of interest" description="Disordered" evidence="7">
    <location>
        <begin position="339"/>
        <end position="367"/>
    </location>
</feature>
<evidence type="ECO:0000256" key="5">
    <source>
        <dbReference type="ARBA" id="ARBA00023163"/>
    </source>
</evidence>
<dbReference type="PANTHER" id="PTHR47338">
    <property type="entry name" value="ZN(II)2CYS6 TRANSCRIPTION FACTOR (EUROFUNG)-RELATED"/>
    <property type="match status" value="1"/>
</dbReference>
<dbReference type="InterPro" id="IPR050815">
    <property type="entry name" value="TF_fung"/>
</dbReference>
<dbReference type="InterPro" id="IPR001138">
    <property type="entry name" value="Zn2Cys6_DnaBD"/>
</dbReference>
<evidence type="ECO:0000256" key="2">
    <source>
        <dbReference type="ARBA" id="ARBA00022723"/>
    </source>
</evidence>
<keyword evidence="3" id="KW-0805">Transcription regulation</keyword>
<evidence type="ECO:0000256" key="1">
    <source>
        <dbReference type="ARBA" id="ARBA00004123"/>
    </source>
</evidence>
<dbReference type="GO" id="GO:0003677">
    <property type="term" value="F:DNA binding"/>
    <property type="evidence" value="ECO:0007669"/>
    <property type="project" value="UniProtKB-KW"/>
</dbReference>
<accession>A0A8E5MGN0</accession>
<keyword evidence="5" id="KW-0804">Transcription</keyword>